<feature type="domain" description="TIR" evidence="6">
    <location>
        <begin position="95"/>
        <end position="152"/>
    </location>
</feature>
<evidence type="ECO:0000313" key="8">
    <source>
        <dbReference type="Proteomes" id="UP001314170"/>
    </source>
</evidence>
<dbReference type="AlphaFoldDB" id="A0AAV1SU27"/>
<dbReference type="InterPro" id="IPR035897">
    <property type="entry name" value="Toll_tir_struct_dom_sf"/>
</dbReference>
<dbReference type="Pfam" id="PF01582">
    <property type="entry name" value="TIR"/>
    <property type="match status" value="1"/>
</dbReference>
<dbReference type="EC" id="3.2.2.6" evidence="1"/>
<sequence length="159" mass="17825">MCTHGTASRTAGVQSSYSHPPSHIVNTDSFHVPLINPTSPLTPSPVNSGFLWLPGAIQTNLPPHFHKLTERNMMFSRAFRGEDTRKNFTDHLYTVLVQKAMLPPRCLDELSEILECKSGIGQMAVPIFYDIDPSDVRKQTAKEAFKRHRIVQGNELSLI</sequence>
<comment type="catalytic activity">
    <reaction evidence="4">
        <text>NAD(+) + H2O = ADP-D-ribose + nicotinamide + H(+)</text>
        <dbReference type="Rhea" id="RHEA:16301"/>
        <dbReference type="ChEBI" id="CHEBI:15377"/>
        <dbReference type="ChEBI" id="CHEBI:15378"/>
        <dbReference type="ChEBI" id="CHEBI:17154"/>
        <dbReference type="ChEBI" id="CHEBI:57540"/>
        <dbReference type="ChEBI" id="CHEBI:57967"/>
        <dbReference type="EC" id="3.2.2.6"/>
    </reaction>
    <physiologicalReaction direction="left-to-right" evidence="4">
        <dbReference type="Rhea" id="RHEA:16302"/>
    </physiologicalReaction>
</comment>
<gene>
    <name evidence="7" type="ORF">DCAF_LOCUS26521</name>
</gene>
<dbReference type="EMBL" id="CAWUPB010001197">
    <property type="protein sequence ID" value="CAK7356251.1"/>
    <property type="molecule type" value="Genomic_DNA"/>
</dbReference>
<dbReference type="GO" id="GO:0007165">
    <property type="term" value="P:signal transduction"/>
    <property type="evidence" value="ECO:0007669"/>
    <property type="project" value="InterPro"/>
</dbReference>
<dbReference type="GO" id="GO:0061809">
    <property type="term" value="F:NAD+ nucleosidase activity, cyclic ADP-ribose generating"/>
    <property type="evidence" value="ECO:0007669"/>
    <property type="project" value="UniProtKB-EC"/>
</dbReference>
<dbReference type="Proteomes" id="UP001314170">
    <property type="component" value="Unassembled WGS sequence"/>
</dbReference>
<dbReference type="Gene3D" id="3.40.50.10140">
    <property type="entry name" value="Toll/interleukin-1 receptor homology (TIR) domain"/>
    <property type="match status" value="1"/>
</dbReference>
<comment type="caution">
    <text evidence="7">The sequence shown here is derived from an EMBL/GenBank/DDBJ whole genome shotgun (WGS) entry which is preliminary data.</text>
</comment>
<evidence type="ECO:0000256" key="2">
    <source>
        <dbReference type="ARBA" id="ARBA00022801"/>
    </source>
</evidence>
<dbReference type="SUPFAM" id="SSF52200">
    <property type="entry name" value="Toll/Interleukin receptor TIR domain"/>
    <property type="match status" value="1"/>
</dbReference>
<dbReference type="InterPro" id="IPR000157">
    <property type="entry name" value="TIR_dom"/>
</dbReference>
<keyword evidence="3" id="KW-0520">NAD</keyword>
<organism evidence="7 8">
    <name type="scientific">Dovyalis caffra</name>
    <dbReference type="NCBI Taxonomy" id="77055"/>
    <lineage>
        <taxon>Eukaryota</taxon>
        <taxon>Viridiplantae</taxon>
        <taxon>Streptophyta</taxon>
        <taxon>Embryophyta</taxon>
        <taxon>Tracheophyta</taxon>
        <taxon>Spermatophyta</taxon>
        <taxon>Magnoliopsida</taxon>
        <taxon>eudicotyledons</taxon>
        <taxon>Gunneridae</taxon>
        <taxon>Pentapetalae</taxon>
        <taxon>rosids</taxon>
        <taxon>fabids</taxon>
        <taxon>Malpighiales</taxon>
        <taxon>Salicaceae</taxon>
        <taxon>Flacourtieae</taxon>
        <taxon>Dovyalis</taxon>
    </lineage>
</organism>
<evidence type="ECO:0000256" key="3">
    <source>
        <dbReference type="ARBA" id="ARBA00023027"/>
    </source>
</evidence>
<evidence type="ECO:0000313" key="7">
    <source>
        <dbReference type="EMBL" id="CAK7356251.1"/>
    </source>
</evidence>
<evidence type="ECO:0000256" key="4">
    <source>
        <dbReference type="ARBA" id="ARBA00047304"/>
    </source>
</evidence>
<evidence type="ECO:0000256" key="5">
    <source>
        <dbReference type="SAM" id="MobiDB-lite"/>
    </source>
</evidence>
<dbReference type="PANTHER" id="PTHR32009">
    <property type="entry name" value="TMV RESISTANCE PROTEIN N-LIKE"/>
    <property type="match status" value="1"/>
</dbReference>
<feature type="region of interest" description="Disordered" evidence="5">
    <location>
        <begin position="1"/>
        <end position="20"/>
    </location>
</feature>
<proteinExistence type="predicted"/>
<evidence type="ECO:0000256" key="1">
    <source>
        <dbReference type="ARBA" id="ARBA00011982"/>
    </source>
</evidence>
<keyword evidence="2" id="KW-0378">Hydrolase</keyword>
<dbReference type="PANTHER" id="PTHR32009:SF39">
    <property type="entry name" value="TIR DOMAIN-CONTAINING PROTEIN"/>
    <property type="match status" value="1"/>
</dbReference>
<protein>
    <recommendedName>
        <fullName evidence="1">ADP-ribosyl cyclase/cyclic ADP-ribose hydrolase</fullName>
        <ecNumber evidence="1">3.2.2.6</ecNumber>
    </recommendedName>
</protein>
<accession>A0AAV1SU27</accession>
<name>A0AAV1SU27_9ROSI</name>
<keyword evidence="8" id="KW-1185">Reference proteome</keyword>
<reference evidence="7 8" key="1">
    <citation type="submission" date="2024-01" db="EMBL/GenBank/DDBJ databases">
        <authorList>
            <person name="Waweru B."/>
        </authorList>
    </citation>
    <scope>NUCLEOTIDE SEQUENCE [LARGE SCALE GENOMIC DNA]</scope>
</reference>
<evidence type="ECO:0000259" key="6">
    <source>
        <dbReference type="Pfam" id="PF01582"/>
    </source>
</evidence>